<dbReference type="InterPro" id="IPR003406">
    <property type="entry name" value="Glyco_trans_14"/>
</dbReference>
<keyword evidence="16" id="KW-1185">Reference proteome</keyword>
<keyword evidence="7" id="KW-0256">Endoplasmic reticulum</keyword>
<name>A0ABU6CS98_9GAMM</name>
<dbReference type="PANTHER" id="PTHR46025:SF3">
    <property type="entry name" value="XYLOSYLTRANSFERASE OXT"/>
    <property type="match status" value="1"/>
</dbReference>
<evidence type="ECO:0000256" key="5">
    <source>
        <dbReference type="ARBA" id="ARBA00022692"/>
    </source>
</evidence>
<evidence type="ECO:0000313" key="15">
    <source>
        <dbReference type="EMBL" id="MEB4589706.1"/>
    </source>
</evidence>
<keyword evidence="6" id="KW-0479">Metal-binding</keyword>
<evidence type="ECO:0000256" key="4">
    <source>
        <dbReference type="ARBA" id="ARBA00022679"/>
    </source>
</evidence>
<evidence type="ECO:0000256" key="13">
    <source>
        <dbReference type="ARBA" id="ARBA00023180"/>
    </source>
</evidence>
<reference evidence="16" key="1">
    <citation type="submission" date="2023-07" db="EMBL/GenBank/DDBJ databases">
        <title>The carbon used by Thiothrix.</title>
        <authorList>
            <person name="Chen L."/>
        </authorList>
    </citation>
    <scope>NUCLEOTIDE SEQUENCE [LARGE SCALE GENOMIC DNA]</scope>
</reference>
<evidence type="ECO:0000256" key="9">
    <source>
        <dbReference type="ARBA" id="ARBA00022989"/>
    </source>
</evidence>
<keyword evidence="5" id="KW-0812">Transmembrane</keyword>
<keyword evidence="3" id="KW-0328">Glycosyltransferase</keyword>
<dbReference type="InterPro" id="IPR043538">
    <property type="entry name" value="XYLT"/>
</dbReference>
<gene>
    <name evidence="15" type="ORF">VSS37_01815</name>
</gene>
<evidence type="ECO:0000256" key="10">
    <source>
        <dbReference type="ARBA" id="ARBA00023034"/>
    </source>
</evidence>
<proteinExistence type="predicted"/>
<evidence type="ECO:0000256" key="12">
    <source>
        <dbReference type="ARBA" id="ARBA00023157"/>
    </source>
</evidence>
<evidence type="ECO:0000256" key="8">
    <source>
        <dbReference type="ARBA" id="ARBA00022968"/>
    </source>
</evidence>
<accession>A0ABU6CS98</accession>
<comment type="subcellular location">
    <subcellularLocation>
        <location evidence="2">Endoplasmic reticulum membrane</location>
        <topology evidence="2">Single-pass type II membrane protein</topology>
    </subcellularLocation>
    <subcellularLocation>
        <location evidence="1">Golgi apparatus membrane</location>
        <topology evidence="1">Single-pass type II membrane protein</topology>
    </subcellularLocation>
</comment>
<keyword evidence="8" id="KW-0735">Signal-anchor</keyword>
<evidence type="ECO:0000256" key="14">
    <source>
        <dbReference type="ARBA" id="ARBA00042865"/>
    </source>
</evidence>
<organism evidence="15 16">
    <name type="scientific">Candidatus Thiothrix phosphatis</name>
    <dbReference type="NCBI Taxonomy" id="3112415"/>
    <lineage>
        <taxon>Bacteria</taxon>
        <taxon>Pseudomonadati</taxon>
        <taxon>Pseudomonadota</taxon>
        <taxon>Gammaproteobacteria</taxon>
        <taxon>Thiotrichales</taxon>
        <taxon>Thiotrichaceae</taxon>
        <taxon>Thiothrix</taxon>
    </lineage>
</organism>
<dbReference type="Pfam" id="PF02485">
    <property type="entry name" value="Branch"/>
    <property type="match status" value="1"/>
</dbReference>
<evidence type="ECO:0000313" key="16">
    <source>
        <dbReference type="Proteomes" id="UP001308005"/>
    </source>
</evidence>
<evidence type="ECO:0000256" key="2">
    <source>
        <dbReference type="ARBA" id="ARBA00004648"/>
    </source>
</evidence>
<keyword evidence="4" id="KW-0808">Transferase</keyword>
<dbReference type="PANTHER" id="PTHR46025">
    <property type="entry name" value="XYLOSYLTRANSFERASE OXT"/>
    <property type="match status" value="1"/>
</dbReference>
<evidence type="ECO:0000256" key="6">
    <source>
        <dbReference type="ARBA" id="ARBA00022723"/>
    </source>
</evidence>
<sequence length="283" mass="32366">MNIAYLILEHNSPNHIQRLINALSSSSSVFFIHLDKKSDIRRYLHLKGSNIIFTLKRIPVFWGDFSQVEASLVLLQAAFNHEYHFDRLVLLSGSDYPLHSPAFIEKFFLDHQDKEFMNLLPLSAETKGKSLSRITTYQARHGEQNPSAPQQRDYKDYLGELIPYGGSTWWAISHEAAKFILNFVATEKTIVDFFKNTVCPDETFFQTIIGNSQFNQQATVNITYADWSEGKSSPAYITNKHLQLFAHHIRLDGGVKLFARKFSDDSADLVAQLAQQIAKRSYS</sequence>
<keyword evidence="13" id="KW-0325">Glycoprotein</keyword>
<dbReference type="EMBL" id="JAYMYJ010000014">
    <property type="protein sequence ID" value="MEB4589706.1"/>
    <property type="molecule type" value="Genomic_DNA"/>
</dbReference>
<evidence type="ECO:0000256" key="1">
    <source>
        <dbReference type="ARBA" id="ARBA00004323"/>
    </source>
</evidence>
<dbReference type="Proteomes" id="UP001308005">
    <property type="component" value="Unassembled WGS sequence"/>
</dbReference>
<keyword evidence="9" id="KW-1133">Transmembrane helix</keyword>
<dbReference type="RefSeq" id="WP_324692903.1">
    <property type="nucleotide sequence ID" value="NZ_JAYMYJ010000014.1"/>
</dbReference>
<evidence type="ECO:0000256" key="3">
    <source>
        <dbReference type="ARBA" id="ARBA00022676"/>
    </source>
</evidence>
<evidence type="ECO:0000256" key="7">
    <source>
        <dbReference type="ARBA" id="ARBA00022824"/>
    </source>
</evidence>
<keyword evidence="10" id="KW-0333">Golgi apparatus</keyword>
<protein>
    <recommendedName>
        <fullName evidence="14">Peptide O-xylosyltransferase</fullName>
    </recommendedName>
</protein>
<evidence type="ECO:0000256" key="11">
    <source>
        <dbReference type="ARBA" id="ARBA00023136"/>
    </source>
</evidence>
<comment type="caution">
    <text evidence="15">The sequence shown here is derived from an EMBL/GenBank/DDBJ whole genome shotgun (WGS) entry which is preliminary data.</text>
</comment>
<keyword evidence="12" id="KW-1015">Disulfide bond</keyword>
<keyword evidence="11" id="KW-0472">Membrane</keyword>